<dbReference type="Proteomes" id="UP000011602">
    <property type="component" value="Unassembled WGS sequence"/>
</dbReference>
<dbReference type="RefSeq" id="WP_007258566.1">
    <property type="nucleotide sequence ID" value="NZ_AOHZ01000033.1"/>
</dbReference>
<dbReference type="AlphaFoldDB" id="L9XAL3"/>
<evidence type="ECO:0008006" key="4">
    <source>
        <dbReference type="Google" id="ProtNLM"/>
    </source>
</evidence>
<feature type="transmembrane region" description="Helical" evidence="1">
    <location>
        <begin position="150"/>
        <end position="168"/>
    </location>
</feature>
<keyword evidence="3" id="KW-1185">Reference proteome</keyword>
<dbReference type="EMBL" id="AOHZ01000033">
    <property type="protein sequence ID" value="ELY58760.1"/>
    <property type="molecule type" value="Genomic_DNA"/>
</dbReference>
<protein>
    <recommendedName>
        <fullName evidence="4">Histidine kinase</fullName>
    </recommendedName>
</protein>
<accession>L9XAL3</accession>
<comment type="caution">
    <text evidence="2">The sequence shown here is derived from an EMBL/GenBank/DDBJ whole genome shotgun (WGS) entry which is preliminary data.</text>
</comment>
<keyword evidence="1" id="KW-0472">Membrane</keyword>
<sequence length="188" mass="19454">MSVQVDSPITFGIGGSFNWLVGGAVGGAVGSLLFGLVLWLADPAIITEAVPAIYGLEPVGTAGWLFHLGHGLVLGAVFGYLVTRSPVFGTLMADVETDFIAAMGPGTRLVLAGFVYGLAVWAILPVIVLTLWTAVGPGEAAFPGLAFESLVGHLLYGLLLGALFALVAQLERDVEQAEAPFEEAGESR</sequence>
<feature type="transmembrane region" description="Helical" evidence="1">
    <location>
        <begin position="61"/>
        <end position="82"/>
    </location>
</feature>
<keyword evidence="1" id="KW-1133">Transmembrane helix</keyword>
<dbReference type="PATRIC" id="fig|1227499.3.peg.1286"/>
<name>L9XAL3_9EURY</name>
<evidence type="ECO:0000313" key="2">
    <source>
        <dbReference type="EMBL" id="ELY58760.1"/>
    </source>
</evidence>
<evidence type="ECO:0000313" key="3">
    <source>
        <dbReference type="Proteomes" id="UP000011602"/>
    </source>
</evidence>
<proteinExistence type="predicted"/>
<keyword evidence="1" id="KW-0812">Transmembrane</keyword>
<evidence type="ECO:0000256" key="1">
    <source>
        <dbReference type="SAM" id="Phobius"/>
    </source>
</evidence>
<reference evidence="2 3" key="1">
    <citation type="journal article" date="2014" name="PLoS Genet.">
        <title>Phylogenetically driven sequencing of extremely halophilic archaea reveals strategies for static and dynamic osmo-response.</title>
        <authorList>
            <person name="Becker E.A."/>
            <person name="Seitzer P.M."/>
            <person name="Tritt A."/>
            <person name="Larsen D."/>
            <person name="Krusor M."/>
            <person name="Yao A.I."/>
            <person name="Wu D."/>
            <person name="Madern D."/>
            <person name="Eisen J.A."/>
            <person name="Darling A.E."/>
            <person name="Facciotti M.T."/>
        </authorList>
    </citation>
    <scope>NUCLEOTIDE SEQUENCE [LARGE SCALE GENOMIC DNA]</scope>
    <source>
        <strain evidence="2 3">JCM 12255</strain>
    </source>
</reference>
<dbReference type="Pfam" id="PF20587">
    <property type="entry name" value="DUF6789"/>
    <property type="match status" value="1"/>
</dbReference>
<gene>
    <name evidence="2" type="ORF">C493_06317</name>
</gene>
<feature type="transmembrane region" description="Helical" evidence="1">
    <location>
        <begin position="20"/>
        <end position="41"/>
    </location>
</feature>
<feature type="transmembrane region" description="Helical" evidence="1">
    <location>
        <begin position="109"/>
        <end position="135"/>
    </location>
</feature>
<dbReference type="OrthoDB" id="204680at2157"/>
<organism evidence="2 3">
    <name type="scientific">Natronolimnohabitans innermongolicus JCM 12255</name>
    <dbReference type="NCBI Taxonomy" id="1227499"/>
    <lineage>
        <taxon>Archaea</taxon>
        <taxon>Methanobacteriati</taxon>
        <taxon>Methanobacteriota</taxon>
        <taxon>Stenosarchaea group</taxon>
        <taxon>Halobacteria</taxon>
        <taxon>Halobacteriales</taxon>
        <taxon>Natrialbaceae</taxon>
        <taxon>Natronolimnohabitans</taxon>
    </lineage>
</organism>
<dbReference type="InterPro" id="IPR046739">
    <property type="entry name" value="DUF6789"/>
</dbReference>
<dbReference type="eggNOG" id="arCOG06357">
    <property type="taxonomic scope" value="Archaea"/>
</dbReference>